<name>A0A0C2J7Y3_THEKT</name>
<dbReference type="AlphaFoldDB" id="A0A0C2J7Y3"/>
<gene>
    <name evidence="1" type="ORF">RF11_15621</name>
</gene>
<organism evidence="1 2">
    <name type="scientific">Thelohanellus kitauei</name>
    <name type="common">Myxosporean</name>
    <dbReference type="NCBI Taxonomy" id="669202"/>
    <lineage>
        <taxon>Eukaryota</taxon>
        <taxon>Metazoa</taxon>
        <taxon>Cnidaria</taxon>
        <taxon>Myxozoa</taxon>
        <taxon>Myxosporea</taxon>
        <taxon>Bivalvulida</taxon>
        <taxon>Platysporina</taxon>
        <taxon>Myxobolidae</taxon>
        <taxon>Thelohanellus</taxon>
    </lineage>
</organism>
<evidence type="ECO:0000313" key="2">
    <source>
        <dbReference type="Proteomes" id="UP000031668"/>
    </source>
</evidence>
<reference evidence="1 2" key="1">
    <citation type="journal article" date="2014" name="Genome Biol. Evol.">
        <title>The genome of the myxosporean Thelohanellus kitauei shows adaptations to nutrient acquisition within its fish host.</title>
        <authorList>
            <person name="Yang Y."/>
            <person name="Xiong J."/>
            <person name="Zhou Z."/>
            <person name="Huo F."/>
            <person name="Miao W."/>
            <person name="Ran C."/>
            <person name="Liu Y."/>
            <person name="Zhang J."/>
            <person name="Feng J."/>
            <person name="Wang M."/>
            <person name="Wang M."/>
            <person name="Wang L."/>
            <person name="Yao B."/>
        </authorList>
    </citation>
    <scope>NUCLEOTIDE SEQUENCE [LARGE SCALE GENOMIC DNA]</scope>
    <source>
        <strain evidence="1">Wuqing</strain>
    </source>
</reference>
<protein>
    <submittedName>
        <fullName evidence="1">Uncharacterized protein</fullName>
    </submittedName>
</protein>
<proteinExistence type="predicted"/>
<dbReference type="Proteomes" id="UP000031668">
    <property type="component" value="Unassembled WGS sequence"/>
</dbReference>
<dbReference type="EMBL" id="JWZT01000607">
    <property type="protein sequence ID" value="KII73919.1"/>
    <property type="molecule type" value="Genomic_DNA"/>
</dbReference>
<accession>A0A0C2J7Y3</accession>
<comment type="caution">
    <text evidence="1">The sequence shown here is derived from an EMBL/GenBank/DDBJ whole genome shotgun (WGS) entry which is preliminary data.</text>
</comment>
<keyword evidence="2" id="KW-1185">Reference proteome</keyword>
<evidence type="ECO:0000313" key="1">
    <source>
        <dbReference type="EMBL" id="KII73919.1"/>
    </source>
</evidence>
<sequence>MSYTGVSLETKKNPQEDIVQQIEDLEDLALLMSWSDEKKVYVLKCSGKFIETLKDFTNFMQAKLRDFSDCINIGAYQMDCLKTFNCKLPWYPAIAIVINKILKELQVDLRRPLPKNSSSILKRVYRRGINANGLGQYESNQSFVGAASENADLKEFISLIKLQLKTNAKGKDADRFNWRKRV</sequence>